<organism evidence="1 2">
    <name type="scientific">Cyberlindnera jadinii (strain ATCC 18201 / CBS 1600 / BCRC 20928 / JCM 3617 / NBRC 0987 / NRRL Y-1542)</name>
    <name type="common">Torula yeast</name>
    <name type="synonym">Candida utilis</name>
    <dbReference type="NCBI Taxonomy" id="983966"/>
    <lineage>
        <taxon>Eukaryota</taxon>
        <taxon>Fungi</taxon>
        <taxon>Dikarya</taxon>
        <taxon>Ascomycota</taxon>
        <taxon>Saccharomycotina</taxon>
        <taxon>Saccharomycetes</taxon>
        <taxon>Phaffomycetales</taxon>
        <taxon>Phaffomycetaceae</taxon>
        <taxon>Cyberlindnera</taxon>
    </lineage>
</organism>
<sequence>MSRPVLTVYELLQLSTKEQNRRLLVRLYRLSHQLPKRKYQDVYGRLIRQRCLIPYERRLELVLNKQSTELNKEQQLQRRLNTLAFLEDALLRRDGSKHRIVMNLLEHELSKRVYILRHVKASPALENSMDHLHYWEPGNPLYNHDLLASTRLFDQCLMMANESAQMEL</sequence>
<dbReference type="Proteomes" id="UP000094389">
    <property type="component" value="Unassembled WGS sequence"/>
</dbReference>
<gene>
    <name evidence="1" type="ORF">CYBJADRAFT_165210</name>
</gene>
<dbReference type="RefSeq" id="XP_020072846.1">
    <property type="nucleotide sequence ID" value="XM_020213934.1"/>
</dbReference>
<evidence type="ECO:0000313" key="1">
    <source>
        <dbReference type="EMBL" id="ODV75807.1"/>
    </source>
</evidence>
<reference evidence="1 2" key="1">
    <citation type="journal article" date="2016" name="Proc. Natl. Acad. Sci. U.S.A.">
        <title>Comparative genomics of biotechnologically important yeasts.</title>
        <authorList>
            <person name="Riley R."/>
            <person name="Haridas S."/>
            <person name="Wolfe K.H."/>
            <person name="Lopes M.R."/>
            <person name="Hittinger C.T."/>
            <person name="Goeker M."/>
            <person name="Salamov A.A."/>
            <person name="Wisecaver J.H."/>
            <person name="Long T.M."/>
            <person name="Calvey C.H."/>
            <person name="Aerts A.L."/>
            <person name="Barry K.W."/>
            <person name="Choi C."/>
            <person name="Clum A."/>
            <person name="Coughlan A.Y."/>
            <person name="Deshpande S."/>
            <person name="Douglass A.P."/>
            <person name="Hanson S.J."/>
            <person name="Klenk H.-P."/>
            <person name="LaButti K.M."/>
            <person name="Lapidus A."/>
            <person name="Lindquist E.A."/>
            <person name="Lipzen A.M."/>
            <person name="Meier-Kolthoff J.P."/>
            <person name="Ohm R.A."/>
            <person name="Otillar R.P."/>
            <person name="Pangilinan J.L."/>
            <person name="Peng Y."/>
            <person name="Rokas A."/>
            <person name="Rosa C.A."/>
            <person name="Scheuner C."/>
            <person name="Sibirny A.A."/>
            <person name="Slot J.C."/>
            <person name="Stielow J.B."/>
            <person name="Sun H."/>
            <person name="Kurtzman C.P."/>
            <person name="Blackwell M."/>
            <person name="Grigoriev I.V."/>
            <person name="Jeffries T.W."/>
        </authorList>
    </citation>
    <scope>NUCLEOTIDE SEQUENCE [LARGE SCALE GENOMIC DNA]</scope>
    <source>
        <strain evidence="2">ATCC 18201 / CBS 1600 / BCRC 20928 / JCM 3617 / NBRC 0987 / NRRL Y-1542</strain>
    </source>
</reference>
<protein>
    <submittedName>
        <fullName evidence="1">Uncharacterized protein</fullName>
    </submittedName>
</protein>
<proteinExistence type="predicted"/>
<evidence type="ECO:0000313" key="2">
    <source>
        <dbReference type="Proteomes" id="UP000094389"/>
    </source>
</evidence>
<name>A0A1E4S8E2_CYBJN</name>
<keyword evidence="2" id="KW-1185">Reference proteome</keyword>
<dbReference type="GeneID" id="30988330"/>
<dbReference type="AlphaFoldDB" id="A0A1E4S8E2"/>
<dbReference type="EMBL" id="KV453925">
    <property type="protein sequence ID" value="ODV75807.1"/>
    <property type="molecule type" value="Genomic_DNA"/>
</dbReference>
<accession>A0A1E4S8E2</accession>